<name>A0A1T4PWE9_9BACT</name>
<dbReference type="PANTHER" id="PTHR23131">
    <property type="entry name" value="ENDORIBONUCLEASE LACTB2"/>
    <property type="match status" value="1"/>
</dbReference>
<gene>
    <name evidence="2" type="ORF">SAMN02745119_02120</name>
</gene>
<organism evidence="2 3">
    <name type="scientific">Trichlorobacter thiogenes</name>
    <dbReference type="NCBI Taxonomy" id="115783"/>
    <lineage>
        <taxon>Bacteria</taxon>
        <taxon>Pseudomonadati</taxon>
        <taxon>Thermodesulfobacteriota</taxon>
        <taxon>Desulfuromonadia</taxon>
        <taxon>Geobacterales</taxon>
        <taxon>Geobacteraceae</taxon>
        <taxon>Trichlorobacter</taxon>
    </lineage>
</organism>
<dbReference type="InterPro" id="IPR050662">
    <property type="entry name" value="Sec-metab_biosynth-thioest"/>
</dbReference>
<dbReference type="Gene3D" id="3.60.15.10">
    <property type="entry name" value="Ribonuclease Z/Hydroxyacylglutathione hydrolase-like"/>
    <property type="match status" value="2"/>
</dbReference>
<reference evidence="3" key="1">
    <citation type="submission" date="2017-02" db="EMBL/GenBank/DDBJ databases">
        <authorList>
            <person name="Varghese N."/>
            <person name="Submissions S."/>
        </authorList>
    </citation>
    <scope>NUCLEOTIDE SEQUENCE [LARGE SCALE GENOMIC DNA]</scope>
    <source>
        <strain evidence="3">ATCC BAA-34</strain>
    </source>
</reference>
<evidence type="ECO:0000313" key="3">
    <source>
        <dbReference type="Proteomes" id="UP000190102"/>
    </source>
</evidence>
<dbReference type="Proteomes" id="UP000190102">
    <property type="component" value="Unassembled WGS sequence"/>
</dbReference>
<proteinExistence type="predicted"/>
<dbReference type="AlphaFoldDB" id="A0A1T4PWE9"/>
<dbReference type="PANTHER" id="PTHR23131:SF0">
    <property type="entry name" value="ENDORIBONUCLEASE LACTB2"/>
    <property type="match status" value="1"/>
</dbReference>
<dbReference type="Pfam" id="PF00753">
    <property type="entry name" value="Lactamase_B"/>
    <property type="match status" value="2"/>
</dbReference>
<sequence length="210" mass="23753">MRNCSGRWGSSTMRVIQLARNPKNYTCRSYLILGEWNQLTDVNTLIDPGTDEYILAEIDRIYTGCGKVPVEQVLLTHNHFDHAASADLFKQKYGAKVYGWVDGPGVDSLLKEGQLFKAGDDYLEVIHTPGHSSDSVAFYCQSQRLLFSGDTQLRIRTTGGKYTKDYVQTLLKLAQREIELIYPGHDEPFESDVRSTILTTLQNVRQSEVI</sequence>
<protein>
    <submittedName>
        <fullName evidence="2">Glyoxylase, beta-lactamase superfamily II</fullName>
    </submittedName>
</protein>
<dbReference type="RefSeq" id="WP_244161387.1">
    <property type="nucleotide sequence ID" value="NZ_FUWR01000011.1"/>
</dbReference>
<dbReference type="SUPFAM" id="SSF56281">
    <property type="entry name" value="Metallo-hydrolase/oxidoreductase"/>
    <property type="match status" value="1"/>
</dbReference>
<evidence type="ECO:0000259" key="1">
    <source>
        <dbReference type="SMART" id="SM00849"/>
    </source>
</evidence>
<keyword evidence="3" id="KW-1185">Reference proteome</keyword>
<accession>A0A1T4PWE9</accession>
<dbReference type="InterPro" id="IPR001279">
    <property type="entry name" value="Metallo-B-lactamas"/>
</dbReference>
<dbReference type="SMART" id="SM00849">
    <property type="entry name" value="Lactamase_B"/>
    <property type="match status" value="1"/>
</dbReference>
<dbReference type="STRING" id="115783.SAMN02745119_02120"/>
<dbReference type="EMBL" id="FUWR01000011">
    <property type="protein sequence ID" value="SJZ95853.1"/>
    <property type="molecule type" value="Genomic_DNA"/>
</dbReference>
<feature type="domain" description="Metallo-beta-lactamase" evidence="1">
    <location>
        <begin position="26"/>
        <end position="185"/>
    </location>
</feature>
<evidence type="ECO:0000313" key="2">
    <source>
        <dbReference type="EMBL" id="SJZ95853.1"/>
    </source>
</evidence>
<dbReference type="InterPro" id="IPR036866">
    <property type="entry name" value="RibonucZ/Hydroxyglut_hydro"/>
</dbReference>